<evidence type="ECO:0000259" key="2">
    <source>
        <dbReference type="Pfam" id="PF06742"/>
    </source>
</evidence>
<dbReference type="Gene3D" id="2.60.40.1610">
    <property type="entry name" value="Domain of unknown function DUF1254"/>
    <property type="match status" value="1"/>
</dbReference>
<protein>
    <submittedName>
        <fullName evidence="4">DUF1254 domain-containing protein</fullName>
    </submittedName>
</protein>
<feature type="signal peptide" evidence="1">
    <location>
        <begin position="1"/>
        <end position="25"/>
    </location>
</feature>
<name>A0ABZ2KAR9_9BACT</name>
<dbReference type="Gene3D" id="2.60.120.600">
    <property type="entry name" value="Domain of unknown function DUF1214, C-terminal domain"/>
    <property type="match status" value="1"/>
</dbReference>
<dbReference type="Pfam" id="PF06742">
    <property type="entry name" value="DUF1214"/>
    <property type="match status" value="1"/>
</dbReference>
<feature type="chain" id="PRO_5045781563" evidence="1">
    <location>
        <begin position="26"/>
        <end position="351"/>
    </location>
</feature>
<feature type="domain" description="DUF1254" evidence="3">
    <location>
        <begin position="63"/>
        <end position="171"/>
    </location>
</feature>
<proteinExistence type="predicted"/>
<keyword evidence="1" id="KW-0732">Signal</keyword>
<evidence type="ECO:0000313" key="5">
    <source>
        <dbReference type="Proteomes" id="UP001379533"/>
    </source>
</evidence>
<dbReference type="InterPro" id="IPR010679">
    <property type="entry name" value="DUF1254"/>
</dbReference>
<dbReference type="PANTHER" id="PTHR36509">
    <property type="entry name" value="BLL3101 PROTEIN"/>
    <property type="match status" value="1"/>
</dbReference>
<dbReference type="RefSeq" id="WP_394846383.1">
    <property type="nucleotide sequence ID" value="NZ_CP089982.1"/>
</dbReference>
<dbReference type="InterPro" id="IPR037049">
    <property type="entry name" value="DUF1214_C_sf"/>
</dbReference>
<dbReference type="Proteomes" id="UP001379533">
    <property type="component" value="Chromosome"/>
</dbReference>
<dbReference type="InterPro" id="IPR037050">
    <property type="entry name" value="DUF1254_sf"/>
</dbReference>
<dbReference type="PROSITE" id="PS51257">
    <property type="entry name" value="PROKAR_LIPOPROTEIN"/>
    <property type="match status" value="1"/>
</dbReference>
<feature type="domain" description="DUF1214" evidence="2">
    <location>
        <begin position="250"/>
        <end position="334"/>
    </location>
</feature>
<dbReference type="EMBL" id="CP089982">
    <property type="protein sequence ID" value="WXA95773.1"/>
    <property type="molecule type" value="Genomic_DNA"/>
</dbReference>
<accession>A0ABZ2KAR9</accession>
<reference evidence="4 5" key="1">
    <citation type="submission" date="2021-12" db="EMBL/GenBank/DDBJ databases">
        <title>Discovery of the Pendulisporaceae a myxobacterial family with distinct sporulation behavior and unique specialized metabolism.</title>
        <authorList>
            <person name="Garcia R."/>
            <person name="Popoff A."/>
            <person name="Bader C.D."/>
            <person name="Loehr J."/>
            <person name="Walesch S."/>
            <person name="Walt C."/>
            <person name="Boldt J."/>
            <person name="Bunk B."/>
            <person name="Haeckl F.J.F.P.J."/>
            <person name="Gunesch A.P."/>
            <person name="Birkelbach J."/>
            <person name="Nuebel U."/>
            <person name="Pietschmann T."/>
            <person name="Bach T."/>
            <person name="Mueller R."/>
        </authorList>
    </citation>
    <scope>NUCLEOTIDE SEQUENCE [LARGE SCALE GENOMIC DNA]</scope>
    <source>
        <strain evidence="4 5">MSr12523</strain>
    </source>
</reference>
<sequence length="351" mass="38545">MTNFRSLAYVAPAMAVAATSCGAHAQPPLQAPPASAVPVTVDNYNRAQTDVYFAQTLKAGTLGQFKHGRELAPVTRGGIVRPNRDTLYSFAVFDFDAGPVTITLPDAGHRFMVMQVVNEDQYTPAVFYGAGRYTLTREGIGSRYGMVVVRMVLDPANADDARQIHALQDKLTASQRSPGTFEVPKWDEASLKKIRTALMQLGETVSDTRRMFGAKAEQVDPMRHLIGTALIWGGLPEREGLYLPITPERNDGTTVHKLMIKDVPVDGFWSITVYNAEGYLEPNANNVYSVSKMNAKPDADGSISVQFGGCDGRIPNCLPIMKGWNYTVRLFRPRSEILDGTWKFPKAQPAS</sequence>
<dbReference type="PANTHER" id="PTHR36509:SF2">
    <property type="entry name" value="BLL3101 PROTEIN"/>
    <property type="match status" value="1"/>
</dbReference>
<dbReference type="SUPFAM" id="SSF160935">
    <property type="entry name" value="VPA0735-like"/>
    <property type="match status" value="1"/>
</dbReference>
<dbReference type="InterPro" id="IPR010621">
    <property type="entry name" value="DUF1214"/>
</dbReference>
<gene>
    <name evidence="4" type="ORF">LZC95_02825</name>
</gene>
<dbReference type="Pfam" id="PF06863">
    <property type="entry name" value="DUF1254"/>
    <property type="match status" value="1"/>
</dbReference>
<evidence type="ECO:0000256" key="1">
    <source>
        <dbReference type="SAM" id="SignalP"/>
    </source>
</evidence>
<organism evidence="4 5">
    <name type="scientific">Pendulispora brunnea</name>
    <dbReference type="NCBI Taxonomy" id="2905690"/>
    <lineage>
        <taxon>Bacteria</taxon>
        <taxon>Pseudomonadati</taxon>
        <taxon>Myxococcota</taxon>
        <taxon>Myxococcia</taxon>
        <taxon>Myxococcales</taxon>
        <taxon>Sorangiineae</taxon>
        <taxon>Pendulisporaceae</taxon>
        <taxon>Pendulispora</taxon>
    </lineage>
</organism>
<evidence type="ECO:0000313" key="4">
    <source>
        <dbReference type="EMBL" id="WXA95773.1"/>
    </source>
</evidence>
<evidence type="ECO:0000259" key="3">
    <source>
        <dbReference type="Pfam" id="PF06863"/>
    </source>
</evidence>
<keyword evidence="5" id="KW-1185">Reference proteome</keyword>